<dbReference type="InterPro" id="IPR009078">
    <property type="entry name" value="Ferritin-like_SF"/>
</dbReference>
<comment type="caution">
    <text evidence="1">The sequence shown here is derived from an EMBL/GenBank/DDBJ whole genome shotgun (WGS) entry which is preliminary data.</text>
</comment>
<organism evidence="1 2">
    <name type="scientific">Aciditerrimonas ferrireducens</name>
    <dbReference type="NCBI Taxonomy" id="667306"/>
    <lineage>
        <taxon>Bacteria</taxon>
        <taxon>Bacillati</taxon>
        <taxon>Actinomycetota</taxon>
        <taxon>Acidimicrobiia</taxon>
        <taxon>Acidimicrobiales</taxon>
        <taxon>Acidimicrobiaceae</taxon>
        <taxon>Aciditerrimonas</taxon>
    </lineage>
</organism>
<sequence length="258" mass="29037">MSTSTTSLVERSARLEVGDIDFKAFADQPLDPDSLRCLRYMCDVESHTICYLREVLATRVHQDPEVTAFLATWGYEEYWHGEALSRVLEAHGRPSAPERAGQLRRSRRAKDQVRLLLFTLGSAVLPDLPAVHMAWGALNEMTTQAGYARLAAKAQHPQLTELLRRIMRQEGRHIDFYTAQARARLAASASARRLTRFALRRFWAPVGSGVMPEPEVRFLARHLFGDLAGQEAARRIDRQLGRLPGLEGLRLVEPLVAA</sequence>
<name>A0ABV6C0I3_9ACTN</name>
<dbReference type="InterPro" id="IPR012348">
    <property type="entry name" value="RNR-like"/>
</dbReference>
<dbReference type="RefSeq" id="WP_377788195.1">
    <property type="nucleotide sequence ID" value="NZ_JBHLYQ010000020.1"/>
</dbReference>
<gene>
    <name evidence="1" type="ORF">ACFFRE_03350</name>
</gene>
<dbReference type="Gene3D" id="1.10.620.20">
    <property type="entry name" value="Ribonucleotide Reductase, subunit A"/>
    <property type="match status" value="1"/>
</dbReference>
<dbReference type="EMBL" id="JBHLYQ010000020">
    <property type="protein sequence ID" value="MFC0081196.1"/>
    <property type="molecule type" value="Genomic_DNA"/>
</dbReference>
<protein>
    <submittedName>
        <fullName evidence="1">Ferritin-like domain-containing protein</fullName>
    </submittedName>
</protein>
<evidence type="ECO:0000313" key="1">
    <source>
        <dbReference type="EMBL" id="MFC0081196.1"/>
    </source>
</evidence>
<proteinExistence type="predicted"/>
<dbReference type="SUPFAM" id="SSF47240">
    <property type="entry name" value="Ferritin-like"/>
    <property type="match status" value="1"/>
</dbReference>
<accession>A0ABV6C0I3</accession>
<evidence type="ECO:0000313" key="2">
    <source>
        <dbReference type="Proteomes" id="UP001589788"/>
    </source>
</evidence>
<keyword evidence="2" id="KW-1185">Reference proteome</keyword>
<dbReference type="Proteomes" id="UP001589788">
    <property type="component" value="Unassembled WGS sequence"/>
</dbReference>
<reference evidence="1 2" key="1">
    <citation type="submission" date="2024-09" db="EMBL/GenBank/DDBJ databases">
        <authorList>
            <person name="Sun Q."/>
            <person name="Mori K."/>
        </authorList>
    </citation>
    <scope>NUCLEOTIDE SEQUENCE [LARGE SCALE GENOMIC DNA]</scope>
    <source>
        <strain evidence="1 2">JCM 15389</strain>
    </source>
</reference>
<dbReference type="CDD" id="cd00657">
    <property type="entry name" value="Ferritin_like"/>
    <property type="match status" value="1"/>
</dbReference>